<dbReference type="Gene3D" id="3.40.630.30">
    <property type="match status" value="1"/>
</dbReference>
<gene>
    <name evidence="4" type="ORF">JM949_19130</name>
</gene>
<dbReference type="PANTHER" id="PTHR43877">
    <property type="entry name" value="AMINOALKYLPHOSPHONATE N-ACETYLTRANSFERASE-RELATED-RELATED"/>
    <property type="match status" value="1"/>
</dbReference>
<keyword evidence="1" id="KW-0808">Transferase</keyword>
<dbReference type="InterPro" id="IPR000182">
    <property type="entry name" value="GNAT_dom"/>
</dbReference>
<dbReference type="RefSeq" id="WP_203149784.1">
    <property type="nucleotide sequence ID" value="NZ_JAEVHL010000098.1"/>
</dbReference>
<dbReference type="EMBL" id="JAEVHL010000098">
    <property type="protein sequence ID" value="MBM0277351.1"/>
    <property type="molecule type" value="Genomic_DNA"/>
</dbReference>
<accession>A0ABS1YJL7</accession>
<sequence>MSGDDVVVRAAVPQDDPERVFDVLWQLAPGDSRPDADRLACAWRDLHAQAGRRLLLAVAGDTFVGTLDTLVAPNLTHGARPYMVVENVVVAPTWRRRGVARVLMLAALEYATAAGCYKVQLVSNAARTEAHRFYASIGFAQSAVGYRRYLTTAP</sequence>
<protein>
    <submittedName>
        <fullName evidence="4">GNAT family N-acetyltransferase</fullName>
    </submittedName>
</protein>
<keyword evidence="2" id="KW-0012">Acyltransferase</keyword>
<dbReference type="InterPro" id="IPR050832">
    <property type="entry name" value="Bact_Acetyltransf"/>
</dbReference>
<name>A0ABS1YJL7_9ACTN</name>
<keyword evidence="5" id="KW-1185">Reference proteome</keyword>
<dbReference type="InterPro" id="IPR016181">
    <property type="entry name" value="Acyl_CoA_acyltransferase"/>
</dbReference>
<organism evidence="4 5">
    <name type="scientific">Micromonospora tarensis</name>
    <dbReference type="NCBI Taxonomy" id="2806100"/>
    <lineage>
        <taxon>Bacteria</taxon>
        <taxon>Bacillati</taxon>
        <taxon>Actinomycetota</taxon>
        <taxon>Actinomycetes</taxon>
        <taxon>Micromonosporales</taxon>
        <taxon>Micromonosporaceae</taxon>
        <taxon>Micromonospora</taxon>
    </lineage>
</organism>
<dbReference type="PANTHER" id="PTHR43877:SF1">
    <property type="entry name" value="ACETYLTRANSFERASE"/>
    <property type="match status" value="1"/>
</dbReference>
<dbReference type="Pfam" id="PF00583">
    <property type="entry name" value="Acetyltransf_1"/>
    <property type="match status" value="1"/>
</dbReference>
<evidence type="ECO:0000259" key="3">
    <source>
        <dbReference type="PROSITE" id="PS51186"/>
    </source>
</evidence>
<dbReference type="CDD" id="cd04301">
    <property type="entry name" value="NAT_SF"/>
    <property type="match status" value="1"/>
</dbReference>
<dbReference type="SUPFAM" id="SSF55729">
    <property type="entry name" value="Acyl-CoA N-acyltransferases (Nat)"/>
    <property type="match status" value="1"/>
</dbReference>
<reference evidence="4 5" key="1">
    <citation type="submission" date="2021-01" db="EMBL/GenBank/DDBJ databases">
        <title>Draft genome sequence of Micromonospora sp. strain STR1s_6.</title>
        <authorList>
            <person name="Karlyshev A."/>
            <person name="Jawad R."/>
        </authorList>
    </citation>
    <scope>NUCLEOTIDE SEQUENCE [LARGE SCALE GENOMIC DNA]</scope>
    <source>
        <strain evidence="4 5">STR1S-6</strain>
    </source>
</reference>
<evidence type="ECO:0000313" key="5">
    <source>
        <dbReference type="Proteomes" id="UP000622245"/>
    </source>
</evidence>
<dbReference type="PROSITE" id="PS51186">
    <property type="entry name" value="GNAT"/>
    <property type="match status" value="1"/>
</dbReference>
<evidence type="ECO:0000256" key="2">
    <source>
        <dbReference type="ARBA" id="ARBA00023315"/>
    </source>
</evidence>
<feature type="domain" description="N-acetyltransferase" evidence="3">
    <location>
        <begin position="6"/>
        <end position="154"/>
    </location>
</feature>
<evidence type="ECO:0000313" key="4">
    <source>
        <dbReference type="EMBL" id="MBM0277351.1"/>
    </source>
</evidence>
<evidence type="ECO:0000256" key="1">
    <source>
        <dbReference type="ARBA" id="ARBA00022679"/>
    </source>
</evidence>
<dbReference type="Proteomes" id="UP000622245">
    <property type="component" value="Unassembled WGS sequence"/>
</dbReference>
<comment type="caution">
    <text evidence="4">The sequence shown here is derived from an EMBL/GenBank/DDBJ whole genome shotgun (WGS) entry which is preliminary data.</text>
</comment>
<proteinExistence type="predicted"/>